<proteinExistence type="predicted"/>
<dbReference type="EMBL" id="JACGCM010000940">
    <property type="protein sequence ID" value="KAF6164106.1"/>
    <property type="molecule type" value="Genomic_DNA"/>
</dbReference>
<protein>
    <recommendedName>
        <fullName evidence="4">DUF4283 domain-containing protein</fullName>
    </recommendedName>
</protein>
<dbReference type="OrthoDB" id="1524800at2759"/>
<organism evidence="2 3">
    <name type="scientific">Kingdonia uniflora</name>
    <dbReference type="NCBI Taxonomy" id="39325"/>
    <lineage>
        <taxon>Eukaryota</taxon>
        <taxon>Viridiplantae</taxon>
        <taxon>Streptophyta</taxon>
        <taxon>Embryophyta</taxon>
        <taxon>Tracheophyta</taxon>
        <taxon>Spermatophyta</taxon>
        <taxon>Magnoliopsida</taxon>
        <taxon>Ranunculales</taxon>
        <taxon>Circaeasteraceae</taxon>
        <taxon>Kingdonia</taxon>
    </lineage>
</organism>
<dbReference type="PANTHER" id="PTHR31286">
    <property type="entry name" value="GLYCINE-RICH CELL WALL STRUCTURAL PROTEIN 1.8-LIKE"/>
    <property type="match status" value="1"/>
</dbReference>
<feature type="compositionally biased region" description="Basic and acidic residues" evidence="1">
    <location>
        <begin position="345"/>
        <end position="357"/>
    </location>
</feature>
<evidence type="ECO:0000313" key="3">
    <source>
        <dbReference type="Proteomes" id="UP000541444"/>
    </source>
</evidence>
<feature type="compositionally biased region" description="Basic and acidic residues" evidence="1">
    <location>
        <begin position="282"/>
        <end position="292"/>
    </location>
</feature>
<accession>A0A7J7NAC2</accession>
<reference evidence="2 3" key="1">
    <citation type="journal article" date="2020" name="IScience">
        <title>Genome Sequencing of the Endangered Kingdonia uniflora (Circaeasteraceae, Ranunculales) Reveals Potential Mechanisms of Evolutionary Specialization.</title>
        <authorList>
            <person name="Sun Y."/>
            <person name="Deng T."/>
            <person name="Zhang A."/>
            <person name="Moore M.J."/>
            <person name="Landis J.B."/>
            <person name="Lin N."/>
            <person name="Zhang H."/>
            <person name="Zhang X."/>
            <person name="Huang J."/>
            <person name="Zhang X."/>
            <person name="Sun H."/>
            <person name="Wang H."/>
        </authorList>
    </citation>
    <scope>NUCLEOTIDE SEQUENCE [LARGE SCALE GENOMIC DNA]</scope>
    <source>
        <strain evidence="2">TB1705</strain>
        <tissue evidence="2">Leaf</tissue>
    </source>
</reference>
<gene>
    <name evidence="2" type="ORF">GIB67_017690</name>
</gene>
<name>A0A7J7NAC2_9MAGN</name>
<dbReference type="InterPro" id="IPR040256">
    <property type="entry name" value="At4g02000-like"/>
</dbReference>
<dbReference type="PANTHER" id="PTHR31286:SF60">
    <property type="entry name" value="PROTEIN, PUTATIVE-RELATED"/>
    <property type="match status" value="1"/>
</dbReference>
<keyword evidence="3" id="KW-1185">Reference proteome</keyword>
<dbReference type="AlphaFoldDB" id="A0A7J7NAC2"/>
<evidence type="ECO:0000256" key="1">
    <source>
        <dbReference type="SAM" id="MobiDB-lite"/>
    </source>
</evidence>
<sequence>MEVLSGLKPLRNYDKKSKKSPTVEKVNNIPEIRATTSDVMIGSFQSDMEKIQSMASALLEASGKSSNPNSVNTHNMVKEITYADKLRGNTMNIVSLDQIPNPTISGDKTVVSILKNALDEEIEYFKFSLIGKLPFLSITLEAIRQQAIAKGKLKGSCKFIAIGRGFFVIRLDKVCWVRFPKLQLEYWNVHSLMSMGKAVGVPIRIGRATRNKRFGFFASVLVEVDFSKTIPSTVTLIDENVEIIQEVPILDPSRYCSHCKIIGHVFFDCRAIKTAIEEGDKAKTNQEKNKQEKKNKKRGEPKRKEKSCSSSNPIALPNTKAVDRSAQLMIPKKEQLIEELTPTDDPERVYSEVRESDQYEQVQA</sequence>
<feature type="region of interest" description="Disordered" evidence="1">
    <location>
        <begin position="282"/>
        <end position="364"/>
    </location>
</feature>
<evidence type="ECO:0000313" key="2">
    <source>
        <dbReference type="EMBL" id="KAF6164106.1"/>
    </source>
</evidence>
<feature type="region of interest" description="Disordered" evidence="1">
    <location>
        <begin position="1"/>
        <end position="22"/>
    </location>
</feature>
<dbReference type="Proteomes" id="UP000541444">
    <property type="component" value="Unassembled WGS sequence"/>
</dbReference>
<comment type="caution">
    <text evidence="2">The sequence shown here is derived from an EMBL/GenBank/DDBJ whole genome shotgun (WGS) entry which is preliminary data.</text>
</comment>
<evidence type="ECO:0008006" key="4">
    <source>
        <dbReference type="Google" id="ProtNLM"/>
    </source>
</evidence>